<dbReference type="InterPro" id="IPR036291">
    <property type="entry name" value="NAD(P)-bd_dom_sf"/>
</dbReference>
<accession>A0A9N9V3G2</accession>
<dbReference type="SMART" id="SM00822">
    <property type="entry name" value="PKS_KR"/>
    <property type="match status" value="1"/>
</dbReference>
<dbReference type="PANTHER" id="PTHR43008:SF1">
    <property type="entry name" value="NADP-DEPENDENT MANNITOL DEHYDROGENASE-RELATED"/>
    <property type="match status" value="1"/>
</dbReference>
<dbReference type="GO" id="GO:0050085">
    <property type="term" value="F:mannitol 2-dehydrogenase (NADP+) activity"/>
    <property type="evidence" value="ECO:0007669"/>
    <property type="project" value="UniProtKB-ARBA"/>
</dbReference>
<evidence type="ECO:0000259" key="5">
    <source>
        <dbReference type="SMART" id="SM01007"/>
    </source>
</evidence>
<dbReference type="SUPFAM" id="SSF51735">
    <property type="entry name" value="NAD(P)-binding Rossmann-fold domains"/>
    <property type="match status" value="1"/>
</dbReference>
<dbReference type="InterPro" id="IPR001303">
    <property type="entry name" value="Aldolase_II/adducin_N"/>
</dbReference>
<evidence type="ECO:0000313" key="7">
    <source>
        <dbReference type="Proteomes" id="UP000696573"/>
    </source>
</evidence>
<dbReference type="InterPro" id="IPR020904">
    <property type="entry name" value="Sc_DH/Rdtase_CS"/>
</dbReference>
<evidence type="ECO:0000256" key="3">
    <source>
        <dbReference type="ARBA" id="ARBA00023002"/>
    </source>
</evidence>
<dbReference type="PANTHER" id="PTHR43008">
    <property type="entry name" value="BENZIL REDUCTASE"/>
    <property type="match status" value="1"/>
</dbReference>
<proteinExistence type="inferred from homology"/>
<comment type="similarity">
    <text evidence="1">Belongs to the short-chain dehydrogenases/reductases (SDR) family.</text>
</comment>
<sequence length="565" mass="61058">MAPSANPVVVQETKKTPLQLISQGTCLPGIPKHPTFAAQRQWMLGKMALAFRVFARKGYTDGMAGHISIRDPENPHTFWTNPLAVHFGMLKASDMILVNYEGMPIGDPSLSMLNHTSGNMSRPVNAAGFLIHSAVHQARPDVIAACHTHSVHDMAWGAFGRPLEMLTQDITYLYGDAQAVYKDFGGVVLTQEEGDKIGAALGPKGKGMILQNHGLLTVGSTVDEACFLMTLMELGCQCQLLAEAAAANGIPKVYIPDESARYTFENSSDPETLYWEGQSDLEYEAYMSNMSMSIEDAAKARPGFPRPFPNTPNNVLEQLSLKEKVIVVTGAADGIGLAVAEAMAEAGGHVALWYNSNDAAVSRAEELANAHGIKSSAFKVDVSNTEQIEKGLAAVVEKFGKVDVFVANAGMALCKPILEQTLDEYKQQMSVNVDGVVYCSKLVGAIFKQQGFGNLIITSSMSAHIVNVPVDQPVYNATKAFVTHFGKCLAREWRDFARVNIVSPGFFDTKMGAGPEGLQEAYRMSTLGRQGHVKEIKGLYLYLASDASTYMTGSDVLIDGGYVLP</sequence>
<dbReference type="Proteomes" id="UP000696573">
    <property type="component" value="Unassembled WGS sequence"/>
</dbReference>
<evidence type="ECO:0000256" key="2">
    <source>
        <dbReference type="ARBA" id="ARBA00022857"/>
    </source>
</evidence>
<dbReference type="Gene3D" id="3.40.50.720">
    <property type="entry name" value="NAD(P)-binding Rossmann-like Domain"/>
    <property type="match status" value="1"/>
</dbReference>
<dbReference type="AlphaFoldDB" id="A0A9N9V3G2"/>
<keyword evidence="2" id="KW-0521">NADP</keyword>
<reference evidence="6" key="1">
    <citation type="submission" date="2021-10" db="EMBL/GenBank/DDBJ databases">
        <authorList>
            <person name="Piombo E."/>
        </authorList>
    </citation>
    <scope>NUCLEOTIDE SEQUENCE</scope>
</reference>
<evidence type="ECO:0008006" key="8">
    <source>
        <dbReference type="Google" id="ProtNLM"/>
    </source>
</evidence>
<dbReference type="InterPro" id="IPR057326">
    <property type="entry name" value="KR_dom"/>
</dbReference>
<dbReference type="EMBL" id="CABFNQ020000492">
    <property type="protein sequence ID" value="CAH0017132.1"/>
    <property type="molecule type" value="Genomic_DNA"/>
</dbReference>
<dbReference type="SMART" id="SM01007">
    <property type="entry name" value="Aldolase_II"/>
    <property type="match status" value="1"/>
</dbReference>
<dbReference type="InterPro" id="IPR036409">
    <property type="entry name" value="Aldolase_II/adducin_N_sf"/>
</dbReference>
<dbReference type="FunFam" id="3.40.225.10:FF:000009">
    <property type="entry name" value="Class II aldolase/adducin N-terminal"/>
    <property type="match status" value="1"/>
</dbReference>
<dbReference type="InterPro" id="IPR002347">
    <property type="entry name" value="SDR_fam"/>
</dbReference>
<evidence type="ECO:0000259" key="4">
    <source>
        <dbReference type="SMART" id="SM00822"/>
    </source>
</evidence>
<dbReference type="PRINTS" id="PR00081">
    <property type="entry name" value="GDHRDH"/>
</dbReference>
<evidence type="ECO:0000313" key="6">
    <source>
        <dbReference type="EMBL" id="CAH0017132.1"/>
    </source>
</evidence>
<comment type="caution">
    <text evidence="6">The sequence shown here is derived from an EMBL/GenBank/DDBJ whole genome shotgun (WGS) entry which is preliminary data.</text>
</comment>
<name>A0A9N9V3G2_9HYPO</name>
<evidence type="ECO:0000256" key="1">
    <source>
        <dbReference type="ARBA" id="ARBA00006484"/>
    </source>
</evidence>
<dbReference type="GO" id="GO:0050664">
    <property type="term" value="F:oxidoreductase activity, acting on NAD(P)H, oxygen as acceptor"/>
    <property type="evidence" value="ECO:0007669"/>
    <property type="project" value="TreeGrafter"/>
</dbReference>
<dbReference type="FunFam" id="3.40.50.720:FF:000090">
    <property type="entry name" value="NADP-dependent mannitol dehydrogenase"/>
    <property type="match status" value="1"/>
</dbReference>
<feature type="domain" description="Class II aldolase/adducin N-terminal" evidence="5">
    <location>
        <begin position="45"/>
        <end position="240"/>
    </location>
</feature>
<dbReference type="Gene3D" id="3.40.225.10">
    <property type="entry name" value="Class II aldolase/adducin N-terminal domain"/>
    <property type="match status" value="1"/>
</dbReference>
<keyword evidence="3" id="KW-0560">Oxidoreductase</keyword>
<dbReference type="Pfam" id="PF13561">
    <property type="entry name" value="adh_short_C2"/>
    <property type="match status" value="1"/>
</dbReference>
<dbReference type="NCBIfam" id="NF004855">
    <property type="entry name" value="PRK06208.1"/>
    <property type="match status" value="1"/>
</dbReference>
<dbReference type="OrthoDB" id="1888931at2759"/>
<dbReference type="GO" id="GO:0019594">
    <property type="term" value="P:mannitol metabolic process"/>
    <property type="evidence" value="ECO:0007669"/>
    <property type="project" value="UniProtKB-ARBA"/>
</dbReference>
<dbReference type="SUPFAM" id="SSF53639">
    <property type="entry name" value="AraD/HMP-PK domain-like"/>
    <property type="match status" value="1"/>
</dbReference>
<protein>
    <recommendedName>
        <fullName evidence="8">Class II aldolase/adducin N-terminal domain-containing protein</fullName>
    </recommendedName>
</protein>
<dbReference type="Pfam" id="PF00596">
    <property type="entry name" value="Aldolase_II"/>
    <property type="match status" value="1"/>
</dbReference>
<gene>
    <name evidence="6" type="ORF">CRHIZ90672A_00014909</name>
</gene>
<feature type="domain" description="Ketoreductase" evidence="4">
    <location>
        <begin position="324"/>
        <end position="510"/>
    </location>
</feature>
<organism evidence="6 7">
    <name type="scientific">Clonostachys rhizophaga</name>
    <dbReference type="NCBI Taxonomy" id="160324"/>
    <lineage>
        <taxon>Eukaryota</taxon>
        <taxon>Fungi</taxon>
        <taxon>Dikarya</taxon>
        <taxon>Ascomycota</taxon>
        <taxon>Pezizomycotina</taxon>
        <taxon>Sordariomycetes</taxon>
        <taxon>Hypocreomycetidae</taxon>
        <taxon>Hypocreales</taxon>
        <taxon>Bionectriaceae</taxon>
        <taxon>Clonostachys</taxon>
    </lineage>
</organism>
<keyword evidence="7" id="KW-1185">Reference proteome</keyword>
<dbReference type="PROSITE" id="PS00061">
    <property type="entry name" value="ADH_SHORT"/>
    <property type="match status" value="1"/>
</dbReference>